<sequence>MSSDLDSSLTSIDWLPQLGFSSLRSGKERGGVGGDREKRRDKARERGDFLPPVLDPSSPTCKGKPPHSYATLIAMAIAAAPERKLSLNDIYTWISDTFPFYSRAGRGWKNSIRHNLSLNKCFRKVPRPQSDPGKGSYWTMDGPSDVNQARAPKRPYPAEEFQVHQPSETKVKRHCSPQQPQLTSNPDFEKSKPMVDIQQLSAPPACLGPPSHEQTSPYTPSPVSSLPLTSVSPTSGLLPAVPVSSFNSFPQTQPPASTFSNPTSSATPLSTANMATTSRETPPFPDTVLSFPASSGSVSVSTYSYTPNSSSSSSLPIGTTPSCAQVHPAPAAAPSPGFVNPSTEPAMRFTFDELNLPDLYASFKSLVKTMKDMRGSQSDSFSLSVQNNEITPLNTPTLLPLSPHTSTGPPAPPAHLPGTERFSQYTVPPDWFSNQDSLKQSFRIASSLNWANIDLSGHPDLLESMRKAELCDWALDPALFTSLCDSLNRFFTHKGMITSGSNSPVSLGAPHPVQSPPFTPNHGPTLASLTHPSPLSYAPVVPPFNGPQPPRRPLHMPGPSHQRAQQTQPAATAAGTQPQPMTARGHPPLKSLHSNSEEIQDDFDWDSLLA</sequence>
<dbReference type="FunFam" id="1.10.10.10:FF:000135">
    <property type="entry name" value="forkhead box protein G1"/>
    <property type="match status" value="1"/>
</dbReference>
<dbReference type="InterPro" id="IPR001766">
    <property type="entry name" value="Fork_head_dom"/>
</dbReference>
<keyword evidence="11" id="KW-1185">Reference proteome</keyword>
<dbReference type="InterPro" id="IPR036388">
    <property type="entry name" value="WH-like_DNA-bd_sf"/>
</dbReference>
<keyword evidence="3 7" id="KW-0238">DNA-binding</keyword>
<evidence type="ECO:0000256" key="5">
    <source>
        <dbReference type="ARBA" id="ARBA00023242"/>
    </source>
</evidence>
<feature type="compositionally biased region" description="Acidic residues" evidence="8">
    <location>
        <begin position="598"/>
        <end position="610"/>
    </location>
</feature>
<dbReference type="CTD" id="55810"/>
<dbReference type="AlphaFoldDB" id="A0A8C5G136"/>
<dbReference type="InterPro" id="IPR045912">
    <property type="entry name" value="FOXJ2/3-like"/>
</dbReference>
<evidence type="ECO:0000256" key="1">
    <source>
        <dbReference type="ARBA" id="ARBA00004123"/>
    </source>
</evidence>
<reference evidence="10" key="1">
    <citation type="submission" date="2020-06" db="EMBL/GenBank/DDBJ databases">
        <authorList>
            <consortium name="Wellcome Sanger Institute Data Sharing"/>
        </authorList>
    </citation>
    <scope>NUCLEOTIDE SEQUENCE [LARGE SCALE GENOMIC DNA]</scope>
</reference>
<dbReference type="PROSITE" id="PS50039">
    <property type="entry name" value="FORK_HEAD_3"/>
    <property type="match status" value="1"/>
</dbReference>
<feature type="compositionally biased region" description="Pro residues" evidence="8">
    <location>
        <begin position="540"/>
        <end position="551"/>
    </location>
</feature>
<reference evidence="10" key="3">
    <citation type="submission" date="2025-09" db="UniProtKB">
        <authorList>
            <consortium name="Ensembl"/>
        </authorList>
    </citation>
    <scope>IDENTIFICATION</scope>
</reference>
<proteinExistence type="predicted"/>
<evidence type="ECO:0000256" key="8">
    <source>
        <dbReference type="SAM" id="MobiDB-lite"/>
    </source>
</evidence>
<evidence type="ECO:0000256" key="3">
    <source>
        <dbReference type="ARBA" id="ARBA00023125"/>
    </source>
</evidence>
<dbReference type="SMART" id="SM00339">
    <property type="entry name" value="FH"/>
    <property type="match status" value="1"/>
</dbReference>
<dbReference type="SUPFAM" id="SSF46785">
    <property type="entry name" value="Winged helix' DNA-binding domain"/>
    <property type="match status" value="1"/>
</dbReference>
<dbReference type="GO" id="GO:0005634">
    <property type="term" value="C:nucleus"/>
    <property type="evidence" value="ECO:0007669"/>
    <property type="project" value="UniProtKB-SubCell"/>
</dbReference>
<dbReference type="OrthoDB" id="10029558at2759"/>
<dbReference type="InterPro" id="IPR030456">
    <property type="entry name" value="TF_fork_head_CS_2"/>
</dbReference>
<keyword evidence="5 7" id="KW-0539">Nucleus</keyword>
<keyword evidence="4" id="KW-0804">Transcription</keyword>
<accession>A0A8C5G136</accession>
<dbReference type="GeneID" id="114477595"/>
<protein>
    <recommendedName>
        <fullName evidence="6">Forkhead box protein G1</fullName>
    </recommendedName>
</protein>
<organism evidence="10 11">
    <name type="scientific">Gouania willdenowi</name>
    <name type="common">Blunt-snouted clingfish</name>
    <name type="synonym">Lepadogaster willdenowi</name>
    <dbReference type="NCBI Taxonomy" id="441366"/>
    <lineage>
        <taxon>Eukaryota</taxon>
        <taxon>Metazoa</taxon>
        <taxon>Chordata</taxon>
        <taxon>Craniata</taxon>
        <taxon>Vertebrata</taxon>
        <taxon>Euteleostomi</taxon>
        <taxon>Actinopterygii</taxon>
        <taxon>Neopterygii</taxon>
        <taxon>Teleostei</taxon>
        <taxon>Neoteleostei</taxon>
        <taxon>Acanthomorphata</taxon>
        <taxon>Ovalentaria</taxon>
        <taxon>Blenniimorphae</taxon>
        <taxon>Blenniiformes</taxon>
        <taxon>Gobiesocoidei</taxon>
        <taxon>Gobiesocidae</taxon>
        <taxon>Gobiesocinae</taxon>
        <taxon>Gouania</taxon>
    </lineage>
</organism>
<dbReference type="Proteomes" id="UP000694680">
    <property type="component" value="Chromosome 16"/>
</dbReference>
<dbReference type="Gene3D" id="1.10.10.10">
    <property type="entry name" value="Winged helix-like DNA-binding domain superfamily/Winged helix DNA-binding domain"/>
    <property type="match status" value="1"/>
</dbReference>
<feature type="region of interest" description="Disordered" evidence="8">
    <location>
        <begin position="21"/>
        <end position="62"/>
    </location>
</feature>
<evidence type="ECO:0000256" key="7">
    <source>
        <dbReference type="PROSITE-ProRule" id="PRU00089"/>
    </source>
</evidence>
<name>A0A8C5G136_GOUWI</name>
<dbReference type="PROSITE" id="PS00657">
    <property type="entry name" value="FORK_HEAD_1"/>
    <property type="match status" value="1"/>
</dbReference>
<evidence type="ECO:0000259" key="9">
    <source>
        <dbReference type="PROSITE" id="PS50039"/>
    </source>
</evidence>
<keyword evidence="2" id="KW-0805">Transcription regulation</keyword>
<dbReference type="PRINTS" id="PR00053">
    <property type="entry name" value="FORKHEAD"/>
</dbReference>
<feature type="compositionally biased region" description="Low complexity" evidence="8">
    <location>
        <begin position="562"/>
        <end position="583"/>
    </location>
</feature>
<evidence type="ECO:0000256" key="2">
    <source>
        <dbReference type="ARBA" id="ARBA00023015"/>
    </source>
</evidence>
<feature type="region of interest" description="Disordered" evidence="8">
    <location>
        <begin position="249"/>
        <end position="283"/>
    </location>
</feature>
<feature type="compositionally biased region" description="Polar residues" evidence="8">
    <location>
        <begin position="176"/>
        <end position="186"/>
    </location>
</feature>
<gene>
    <name evidence="10" type="primary">foxj2</name>
</gene>
<evidence type="ECO:0000256" key="6">
    <source>
        <dbReference type="ARBA" id="ARBA00034868"/>
    </source>
</evidence>
<dbReference type="Pfam" id="PF00250">
    <property type="entry name" value="Forkhead"/>
    <property type="match status" value="1"/>
</dbReference>
<dbReference type="RefSeq" id="XP_028325806.1">
    <property type="nucleotide sequence ID" value="XM_028470005.1"/>
</dbReference>
<evidence type="ECO:0000313" key="11">
    <source>
        <dbReference type="Proteomes" id="UP000694680"/>
    </source>
</evidence>
<dbReference type="GO" id="GO:0000981">
    <property type="term" value="F:DNA-binding transcription factor activity, RNA polymerase II-specific"/>
    <property type="evidence" value="ECO:0007669"/>
    <property type="project" value="TreeGrafter"/>
</dbReference>
<evidence type="ECO:0000313" key="10">
    <source>
        <dbReference type="Ensembl" id="ENSGWIP00000006980.1"/>
    </source>
</evidence>
<dbReference type="InterPro" id="IPR018122">
    <property type="entry name" value="TF_fork_head_CS_1"/>
</dbReference>
<dbReference type="PANTHER" id="PTHR46078:SF4">
    <property type="entry name" value="FORKHEAD BOX J2"/>
    <property type="match status" value="1"/>
</dbReference>
<dbReference type="PROSITE" id="PS00658">
    <property type="entry name" value="FORK_HEAD_2"/>
    <property type="match status" value="1"/>
</dbReference>
<feature type="compositionally biased region" description="Basic and acidic residues" evidence="8">
    <location>
        <begin position="25"/>
        <end position="48"/>
    </location>
</feature>
<feature type="DNA-binding region" description="Fork-head" evidence="7">
    <location>
        <begin position="64"/>
        <end position="141"/>
    </location>
</feature>
<reference evidence="10" key="2">
    <citation type="submission" date="2025-08" db="UniProtKB">
        <authorList>
            <consortium name="Ensembl"/>
        </authorList>
    </citation>
    <scope>IDENTIFICATION</scope>
</reference>
<evidence type="ECO:0000256" key="4">
    <source>
        <dbReference type="ARBA" id="ARBA00023163"/>
    </source>
</evidence>
<feature type="region of interest" description="Disordered" evidence="8">
    <location>
        <begin position="502"/>
        <end position="610"/>
    </location>
</feature>
<feature type="compositionally biased region" description="Low complexity" evidence="8">
    <location>
        <begin position="215"/>
        <end position="230"/>
    </location>
</feature>
<dbReference type="GO" id="GO:0000978">
    <property type="term" value="F:RNA polymerase II cis-regulatory region sequence-specific DNA binding"/>
    <property type="evidence" value="ECO:0007669"/>
    <property type="project" value="TreeGrafter"/>
</dbReference>
<dbReference type="Ensembl" id="ENSGWIT00000007725.1">
    <property type="protein sequence ID" value="ENSGWIP00000006980.1"/>
    <property type="gene ID" value="ENSGWIG00000004082.1"/>
</dbReference>
<comment type="subcellular location">
    <subcellularLocation>
        <location evidence="1 7">Nucleus</location>
    </subcellularLocation>
</comment>
<dbReference type="PANTHER" id="PTHR46078">
    <property type="entry name" value="FORKHEAD BOX PROTEIN J2 FAMILY MEMBER"/>
    <property type="match status" value="1"/>
</dbReference>
<feature type="compositionally biased region" description="Polar residues" evidence="8">
    <location>
        <begin position="249"/>
        <end position="280"/>
    </location>
</feature>
<dbReference type="CDD" id="cd20024">
    <property type="entry name" value="FH_FOXJ2-like"/>
    <property type="match status" value="1"/>
</dbReference>
<dbReference type="InterPro" id="IPR036390">
    <property type="entry name" value="WH_DNA-bd_sf"/>
</dbReference>
<feature type="domain" description="Fork-head" evidence="9">
    <location>
        <begin position="64"/>
        <end position="141"/>
    </location>
</feature>
<feature type="region of interest" description="Disordered" evidence="8">
    <location>
        <begin position="125"/>
        <end position="230"/>
    </location>
</feature>